<accession>I3TU88</accession>
<sequence length="38" mass="4166">MDTPSDSGAWAGISIANGRASSCRGRASDRWRWSRPRS</sequence>
<proteinExistence type="predicted"/>
<feature type="region of interest" description="Disordered" evidence="1">
    <location>
        <begin position="19"/>
        <end position="38"/>
    </location>
</feature>
<organism evidence="2 3">
    <name type="scientific">Tistrella mobilis (strain KA081020-065)</name>
    <dbReference type="NCBI Taxonomy" id="1110502"/>
    <lineage>
        <taxon>Bacteria</taxon>
        <taxon>Pseudomonadati</taxon>
        <taxon>Pseudomonadota</taxon>
        <taxon>Alphaproteobacteria</taxon>
        <taxon>Geminicoccales</taxon>
        <taxon>Geminicoccaceae</taxon>
        <taxon>Tistrella</taxon>
    </lineage>
</organism>
<dbReference type="AlphaFoldDB" id="I3TU88"/>
<reference evidence="2 3" key="1">
    <citation type="journal article" date="2012" name="J. Am. Chem. Soc.">
        <title>Bacterial biosynthesis and maturation of the didemnin anti-cancer agents.</title>
        <authorList>
            <person name="Xu Y."/>
            <person name="Kersten R.D."/>
            <person name="Nam S.J."/>
            <person name="Lu L."/>
            <person name="Al-Suwailem A.M."/>
            <person name="Zheng H."/>
            <person name="Fenical W."/>
            <person name="Dorrestein P.C."/>
            <person name="Moore B.S."/>
            <person name="Qian P.Y."/>
        </authorList>
    </citation>
    <scope>NUCLEOTIDE SEQUENCE [LARGE SCALE GENOMIC DNA]</scope>
    <source>
        <strain evidence="2 3">KA081020-065</strain>
    </source>
</reference>
<keyword evidence="3" id="KW-1185">Reference proteome</keyword>
<keyword evidence="2" id="KW-0614">Plasmid</keyword>
<dbReference type="HOGENOM" id="CLU_3334216_0_0_5"/>
<evidence type="ECO:0000313" key="2">
    <source>
        <dbReference type="EMBL" id="AFK56326.1"/>
    </source>
</evidence>
<evidence type="ECO:0000256" key="1">
    <source>
        <dbReference type="SAM" id="MobiDB-lite"/>
    </source>
</evidence>
<dbReference type="EMBL" id="CP003238">
    <property type="protein sequence ID" value="AFK56326.1"/>
    <property type="molecule type" value="Genomic_DNA"/>
</dbReference>
<geneLocation type="plasmid" evidence="2 3">
    <name>pTM2</name>
</geneLocation>
<gene>
    <name evidence="2" type="ordered locus">TMO_b0318</name>
</gene>
<name>I3TU88_TISMK</name>
<evidence type="ECO:0000313" key="3">
    <source>
        <dbReference type="Proteomes" id="UP000005258"/>
    </source>
</evidence>
<protein>
    <submittedName>
        <fullName evidence="2">Uncharacterized protein</fullName>
    </submittedName>
</protein>
<dbReference type="KEGG" id="tmo:TMO_b0318"/>
<dbReference type="Proteomes" id="UP000005258">
    <property type="component" value="Plasmid pTM2"/>
</dbReference>